<sequence>MGRDRIEREVFVKATVERVWAVITEPEHVGVWFGQGGPAEIDLRPGGVMRLDHGDHGTYPTRIVAVDPPRYLAYRWAAGYPGEIADESNSTLVEFFLLAEEGGTRLRVAESGFATLTIPAAREKSAGFDSHERGWREVVDNLKEYAER</sequence>
<accession>A0A931FZG6</accession>
<evidence type="ECO:0000313" key="3">
    <source>
        <dbReference type="EMBL" id="MBG0564750.1"/>
    </source>
</evidence>
<dbReference type="Pfam" id="PF08327">
    <property type="entry name" value="AHSA1"/>
    <property type="match status" value="1"/>
</dbReference>
<organism evidence="3 4">
    <name type="scientific">Actinoplanes aureus</name>
    <dbReference type="NCBI Taxonomy" id="2792083"/>
    <lineage>
        <taxon>Bacteria</taxon>
        <taxon>Bacillati</taxon>
        <taxon>Actinomycetota</taxon>
        <taxon>Actinomycetes</taxon>
        <taxon>Micromonosporales</taxon>
        <taxon>Micromonosporaceae</taxon>
        <taxon>Actinoplanes</taxon>
    </lineage>
</organism>
<proteinExistence type="inferred from homology"/>
<evidence type="ECO:0000256" key="1">
    <source>
        <dbReference type="ARBA" id="ARBA00006817"/>
    </source>
</evidence>
<dbReference type="EMBL" id="JADQTO010000012">
    <property type="protein sequence ID" value="MBG0564750.1"/>
    <property type="molecule type" value="Genomic_DNA"/>
</dbReference>
<dbReference type="Gene3D" id="3.30.530.20">
    <property type="match status" value="1"/>
</dbReference>
<dbReference type="RefSeq" id="WP_196416530.1">
    <property type="nucleotide sequence ID" value="NZ_JADQTO010000012.1"/>
</dbReference>
<name>A0A931FZG6_9ACTN</name>
<comment type="similarity">
    <text evidence="1">Belongs to the AHA1 family.</text>
</comment>
<reference evidence="3" key="1">
    <citation type="submission" date="2020-11" db="EMBL/GenBank/DDBJ databases">
        <title>Isolation and identification of active actinomycetes.</title>
        <authorList>
            <person name="Sun X."/>
        </authorList>
    </citation>
    <scope>NUCLEOTIDE SEQUENCE</scope>
    <source>
        <strain evidence="3">NEAU-A11</strain>
    </source>
</reference>
<protein>
    <submittedName>
        <fullName evidence="3">SRPBCC family protein</fullName>
    </submittedName>
</protein>
<evidence type="ECO:0000259" key="2">
    <source>
        <dbReference type="Pfam" id="PF08327"/>
    </source>
</evidence>
<dbReference type="Proteomes" id="UP000598146">
    <property type="component" value="Unassembled WGS sequence"/>
</dbReference>
<feature type="domain" description="Activator of Hsp90 ATPase homologue 1/2-like C-terminal" evidence="2">
    <location>
        <begin position="13"/>
        <end position="147"/>
    </location>
</feature>
<dbReference type="InterPro" id="IPR013538">
    <property type="entry name" value="ASHA1/2-like_C"/>
</dbReference>
<keyword evidence="4" id="KW-1185">Reference proteome</keyword>
<dbReference type="SUPFAM" id="SSF55961">
    <property type="entry name" value="Bet v1-like"/>
    <property type="match status" value="1"/>
</dbReference>
<gene>
    <name evidence="3" type="ORF">I4J89_25195</name>
</gene>
<comment type="caution">
    <text evidence="3">The sequence shown here is derived from an EMBL/GenBank/DDBJ whole genome shotgun (WGS) entry which is preliminary data.</text>
</comment>
<evidence type="ECO:0000313" key="4">
    <source>
        <dbReference type="Proteomes" id="UP000598146"/>
    </source>
</evidence>
<dbReference type="AlphaFoldDB" id="A0A931FZG6"/>
<dbReference type="InterPro" id="IPR023393">
    <property type="entry name" value="START-like_dom_sf"/>
</dbReference>
<dbReference type="CDD" id="cd08898">
    <property type="entry name" value="SRPBCC_CalC_Aha1-like_5"/>
    <property type="match status" value="1"/>
</dbReference>